<reference evidence="12 13" key="1">
    <citation type="journal article" date="2022" name="Gigascience">
        <title>A chromosome-level genome assembly and annotation of the desert horned lizard, Phrynosoma platyrhinos, provides insight into chromosomal rearrangements among reptiles.</title>
        <authorList>
            <person name="Koochekian N."/>
            <person name="Ascanio A."/>
            <person name="Farleigh K."/>
            <person name="Card D.C."/>
            <person name="Schield D.R."/>
            <person name="Castoe T.A."/>
            <person name="Jezkova T."/>
        </authorList>
    </citation>
    <scope>NUCLEOTIDE SEQUENCE [LARGE SCALE GENOMIC DNA]</scope>
    <source>
        <strain evidence="12">NK-2021</strain>
    </source>
</reference>
<evidence type="ECO:0000256" key="5">
    <source>
        <dbReference type="ARBA" id="ARBA00022741"/>
    </source>
</evidence>
<feature type="compositionally biased region" description="Pro residues" evidence="9">
    <location>
        <begin position="33"/>
        <end position="53"/>
    </location>
</feature>
<feature type="compositionally biased region" description="Basic and acidic residues" evidence="9">
    <location>
        <begin position="55"/>
        <end position="68"/>
    </location>
</feature>
<accession>A0ABQ7SSA5</accession>
<evidence type="ECO:0000256" key="6">
    <source>
        <dbReference type="ARBA" id="ARBA00022833"/>
    </source>
</evidence>
<evidence type="ECO:0000259" key="11">
    <source>
        <dbReference type="Pfam" id="PF01227"/>
    </source>
</evidence>
<evidence type="ECO:0000256" key="3">
    <source>
        <dbReference type="ARBA" id="ARBA00017272"/>
    </source>
</evidence>
<evidence type="ECO:0000256" key="10">
    <source>
        <dbReference type="SAM" id="Phobius"/>
    </source>
</evidence>
<dbReference type="InterPro" id="IPR001474">
    <property type="entry name" value="GTP_CycHdrlase_I"/>
</dbReference>
<dbReference type="PANTHER" id="PTHR11109">
    <property type="entry name" value="GTP CYCLOHYDROLASE I"/>
    <property type="match status" value="1"/>
</dbReference>
<name>A0ABQ7SSA5_PHRPL</name>
<evidence type="ECO:0000256" key="8">
    <source>
        <dbReference type="ARBA" id="ARBA00030854"/>
    </source>
</evidence>
<dbReference type="Gene3D" id="1.10.286.10">
    <property type="match status" value="1"/>
</dbReference>
<keyword evidence="4" id="KW-0479">Metal-binding</keyword>
<evidence type="ECO:0000256" key="9">
    <source>
        <dbReference type="SAM" id="MobiDB-lite"/>
    </source>
</evidence>
<gene>
    <name evidence="12" type="ORF">JD844_020347</name>
</gene>
<protein>
    <recommendedName>
        <fullName evidence="3">GTP cyclohydrolase 1</fullName>
    </recommendedName>
    <alternativeName>
        <fullName evidence="8">GTP cyclohydrolase I</fullName>
    </alternativeName>
</protein>
<feature type="domain" description="GTP cyclohydrolase I" evidence="11">
    <location>
        <begin position="80"/>
        <end position="120"/>
    </location>
</feature>
<keyword evidence="10" id="KW-0812">Transmembrane</keyword>
<dbReference type="InterPro" id="IPR020602">
    <property type="entry name" value="GTP_CycHdrlase_I_dom"/>
</dbReference>
<keyword evidence="5" id="KW-0547">Nucleotide-binding</keyword>
<feature type="region of interest" description="Disordered" evidence="9">
    <location>
        <begin position="1"/>
        <end position="73"/>
    </location>
</feature>
<keyword evidence="10" id="KW-1133">Transmembrane helix</keyword>
<organism evidence="12 13">
    <name type="scientific">Phrynosoma platyrhinos</name>
    <name type="common">Desert horned lizard</name>
    <dbReference type="NCBI Taxonomy" id="52577"/>
    <lineage>
        <taxon>Eukaryota</taxon>
        <taxon>Metazoa</taxon>
        <taxon>Chordata</taxon>
        <taxon>Craniata</taxon>
        <taxon>Vertebrata</taxon>
        <taxon>Euteleostomi</taxon>
        <taxon>Lepidosauria</taxon>
        <taxon>Squamata</taxon>
        <taxon>Bifurcata</taxon>
        <taxon>Unidentata</taxon>
        <taxon>Episquamata</taxon>
        <taxon>Toxicofera</taxon>
        <taxon>Iguania</taxon>
        <taxon>Phrynosomatidae</taxon>
        <taxon>Phrynosomatinae</taxon>
        <taxon>Phrynosoma</taxon>
    </lineage>
</organism>
<comment type="similarity">
    <text evidence="2">Belongs to the GTP cyclohydrolase I family.</text>
</comment>
<feature type="transmembrane region" description="Helical" evidence="10">
    <location>
        <begin position="158"/>
        <end position="176"/>
    </location>
</feature>
<comment type="catalytic activity">
    <reaction evidence="1">
        <text>GTP + H2O = 7,8-dihydroneopterin 3'-triphosphate + formate + H(+)</text>
        <dbReference type="Rhea" id="RHEA:17473"/>
        <dbReference type="ChEBI" id="CHEBI:15377"/>
        <dbReference type="ChEBI" id="CHEBI:15378"/>
        <dbReference type="ChEBI" id="CHEBI:15740"/>
        <dbReference type="ChEBI" id="CHEBI:37565"/>
        <dbReference type="ChEBI" id="CHEBI:58462"/>
        <dbReference type="EC" id="3.5.4.16"/>
    </reaction>
</comment>
<evidence type="ECO:0000313" key="12">
    <source>
        <dbReference type="EMBL" id="KAH0620249.1"/>
    </source>
</evidence>
<sequence>MEKAKRAPLRATAANGYAAPEEKEKEKEKKKPTPQPQPRLPTSPPPPPAPAPRRPALESWKEERTRSEEDNEMNLPGLAAAYATILRALGEDPQRQGLLKTPWRAATAMQFFTKGYQETITDLGVDALSQSMGDPSERDKDHQYVNANTKRFCHIRRVLLSLLCNVLILLHTLLALKVSDTSLTPFCEGVTVTRAEK</sequence>
<evidence type="ECO:0000313" key="13">
    <source>
        <dbReference type="Proteomes" id="UP000826234"/>
    </source>
</evidence>
<proteinExistence type="inferred from homology"/>
<dbReference type="InterPro" id="IPR043134">
    <property type="entry name" value="GTP-CH-I_N"/>
</dbReference>
<evidence type="ECO:0000256" key="7">
    <source>
        <dbReference type="ARBA" id="ARBA00023134"/>
    </source>
</evidence>
<dbReference type="SUPFAM" id="SSF55620">
    <property type="entry name" value="Tetrahydrobiopterin biosynthesis enzymes-like"/>
    <property type="match status" value="1"/>
</dbReference>
<keyword evidence="13" id="KW-1185">Reference proteome</keyword>
<feature type="compositionally biased region" description="Basic and acidic residues" evidence="9">
    <location>
        <begin position="20"/>
        <end position="31"/>
    </location>
</feature>
<dbReference type="Pfam" id="PF01227">
    <property type="entry name" value="GTP_cyclohydroI"/>
    <property type="match status" value="1"/>
</dbReference>
<keyword evidence="7" id="KW-0342">GTP-binding</keyword>
<keyword evidence="6" id="KW-0862">Zinc</keyword>
<evidence type="ECO:0000256" key="4">
    <source>
        <dbReference type="ARBA" id="ARBA00022723"/>
    </source>
</evidence>
<evidence type="ECO:0000256" key="2">
    <source>
        <dbReference type="ARBA" id="ARBA00008085"/>
    </source>
</evidence>
<dbReference type="EMBL" id="JAIPUX010003289">
    <property type="protein sequence ID" value="KAH0620249.1"/>
    <property type="molecule type" value="Genomic_DNA"/>
</dbReference>
<evidence type="ECO:0000256" key="1">
    <source>
        <dbReference type="ARBA" id="ARBA00001052"/>
    </source>
</evidence>
<dbReference type="PANTHER" id="PTHR11109:SF11">
    <property type="entry name" value="GTP CYCLOHYDROLASE 1"/>
    <property type="match status" value="1"/>
</dbReference>
<keyword evidence="10" id="KW-0472">Membrane</keyword>
<comment type="caution">
    <text evidence="12">The sequence shown here is derived from an EMBL/GenBank/DDBJ whole genome shotgun (WGS) entry which is preliminary data.</text>
</comment>
<dbReference type="Proteomes" id="UP000826234">
    <property type="component" value="Unassembled WGS sequence"/>
</dbReference>